<evidence type="ECO:0000313" key="3">
    <source>
        <dbReference type="Proteomes" id="UP000008974"/>
    </source>
</evidence>
<comment type="caution">
    <text evidence="2">The sequence shown here is derived from an EMBL/GenBank/DDBJ whole genome shotgun (WGS) entry which is preliminary data.</text>
</comment>
<gene>
    <name evidence="2" type="ORF">GLP15_3599</name>
</gene>
<reference evidence="2 3" key="1">
    <citation type="journal article" date="2010" name="BMC Genomics">
        <title>Genome analysis and comparative genomics of a Giardia intestinalis assemblage E isolate.</title>
        <authorList>
            <person name="Jerlstrom-Hultqvist J."/>
            <person name="Franzen O."/>
            <person name="Ankarklev J."/>
            <person name="Xu F."/>
            <person name="Nohynkova E."/>
            <person name="Andersson J.O."/>
            <person name="Svard S.G."/>
            <person name="Andersson B."/>
        </authorList>
    </citation>
    <scope>NUCLEOTIDE SEQUENCE [LARGE SCALE GENOMIC DNA]</scope>
    <source>
        <strain evidence="2 3">P15</strain>
    </source>
</reference>
<feature type="transmembrane region" description="Helical" evidence="1">
    <location>
        <begin position="89"/>
        <end position="111"/>
    </location>
</feature>
<feature type="transmembrane region" description="Helical" evidence="1">
    <location>
        <begin position="1144"/>
        <end position="1163"/>
    </location>
</feature>
<feature type="transmembrane region" description="Helical" evidence="1">
    <location>
        <begin position="569"/>
        <end position="592"/>
    </location>
</feature>
<accession>E1F4E6</accession>
<dbReference type="OrthoDB" id="10254916at2759"/>
<name>E1F4E6_GIAIA</name>
<dbReference type="EMBL" id="ACVC01000167">
    <property type="protein sequence ID" value="EFO62673.1"/>
    <property type="molecule type" value="Genomic_DNA"/>
</dbReference>
<feature type="transmembrane region" description="Helical" evidence="1">
    <location>
        <begin position="45"/>
        <end position="68"/>
    </location>
</feature>
<dbReference type="OMA" id="FIWAGFF"/>
<proteinExistence type="predicted"/>
<keyword evidence="1" id="KW-1133">Transmembrane helix</keyword>
<evidence type="ECO:0000256" key="1">
    <source>
        <dbReference type="SAM" id="Phobius"/>
    </source>
</evidence>
<protein>
    <submittedName>
        <fullName evidence="2">Uncharacterized protein</fullName>
    </submittedName>
</protein>
<feature type="transmembrane region" description="Helical" evidence="1">
    <location>
        <begin position="532"/>
        <end position="557"/>
    </location>
</feature>
<keyword evidence="1" id="KW-0812">Transmembrane</keyword>
<dbReference type="VEuPathDB" id="GiardiaDB:GLP15_3599"/>
<keyword evidence="1" id="KW-0472">Membrane</keyword>
<dbReference type="Proteomes" id="UP000008974">
    <property type="component" value="Unassembled WGS sequence"/>
</dbReference>
<evidence type="ECO:0000313" key="2">
    <source>
        <dbReference type="EMBL" id="EFO62673.1"/>
    </source>
</evidence>
<dbReference type="AlphaFoldDB" id="E1F4E6"/>
<sequence>MGVTAFATAFFPGLTLTQLALLASMIVEGQPASKYIELLTPQLVSYSVVVAVPCILGLFLFFFLLYIISTRLCGCGSKRCRICLKCSSCCFVVQIISCIVGLAGCVGLIIASTQPLIGFTNASKELQTLTEKLDVVTKSAVAAGDSILDALLVFSNGTKLGSSIDKMLGMDSQQLSAYITDLSTNSLIGPVYKAVVLSDNGFASSVSSLLTPNCNEVYKSIDLVEDFASHANTNLKLIGLEDKQKAVIDDLQTRKTYSYFENTSSTNNIDDVKITTSSLAHLNRKSIVGGAVYALNSVVMGVNNSLEPKTKAALDIAAQWKVIIEEASKQVFSSDEAYNKYKASQDNPIPRTDLKLPASRSAADITNFIKTHLDKLGNDENDKKLIKAILETFTTGKTTIGSFIKAICTSDLKNQFTNLCNGITDSSTDTDISSRLNSLIIPTDSFTNALKDMFDELGKLIPYVSYVQELQLHREQMEPRYVFDAFVNNETCPYFISGLVPLLHPGTTITTCTPEFMKKLPSWVKSYTTLTLAFPLVTAFILLFPLVSFTMGLLGAFCKKKSLLTWAMICNASSILCVAILLAIFGLLAVIIGKVFVVQASALFNNPEKYMDANYPQIMSIINASIPEEYKKVFISNVSIDLMLNSEKRSNVFPTLVYTTPSCIPIDWSTYAALKATGKDDVCTSSLGAIVDAATELSLPTDDPLRFTGLSFPLNFSTFSLTNLIYYNKKSWNSNLLQIMGLPEFYLQLKELLPNAATALLTLGSIFVNSAEKVMVNTMAPVIKGISDSLNKDELKKINLFLQAKDGYALYATNYSSEDMKSMLYGSSASSELFDIYKVCTSYVQSYTGEQKPNALSLRGAVAAMQELNGIKGECIALTQLLRGVAFAVGCELSSFDQTITYTAASSLDALCAKEGIAAFMKNLRTALNALKTSCSSYTDILIKVLNKTMEAEDVRPGCQKGDSTSNSLANEKITRTYPAFAEAIMALLPRGLTIFGWNTSITKDDAFTRILDTTRAYQRFTDVFNGWQAFNTDTVAFINAYSDLISGILSPITIFSDILETNMIATNHVGRLTPGFSSCFDKTVMTSLRALINDTMLIPINRAVAASLDAAIGDKGLITPYTWEAVFLLVDKLLFGVGMLESFGAIFLCLYFIWAGFFFGVFGQNNSWILFSHASMGPADDNSERVRLMPSVVP</sequence>
<organism evidence="2 3">
    <name type="scientific">Giardia intestinalis (strain P15)</name>
    <name type="common">Giardia lamblia</name>
    <dbReference type="NCBI Taxonomy" id="658858"/>
    <lineage>
        <taxon>Eukaryota</taxon>
        <taxon>Metamonada</taxon>
        <taxon>Diplomonadida</taxon>
        <taxon>Hexamitidae</taxon>
        <taxon>Giardiinae</taxon>
        <taxon>Giardia</taxon>
    </lineage>
</organism>